<comment type="subunit">
    <text evidence="11">Monomer.</text>
</comment>
<dbReference type="InterPro" id="IPR000623">
    <property type="entry name" value="Shikimate_kinase/TSH1"/>
</dbReference>
<dbReference type="PROSITE" id="PS01128">
    <property type="entry name" value="SHIKIMATE_KINASE"/>
    <property type="match status" value="1"/>
</dbReference>
<comment type="function">
    <text evidence="11">Catalyzes the specific phosphorylation of the 3-hydroxyl group of shikimic acid using ATP as a cosubstrate.</text>
</comment>
<dbReference type="PANTHER" id="PTHR21087:SF16">
    <property type="entry name" value="SHIKIMATE KINASE 1, CHLOROPLASTIC"/>
    <property type="match status" value="1"/>
</dbReference>
<dbReference type="Pfam" id="PF01202">
    <property type="entry name" value="SKI"/>
    <property type="match status" value="1"/>
</dbReference>
<evidence type="ECO:0000256" key="4">
    <source>
        <dbReference type="ARBA" id="ARBA00022605"/>
    </source>
</evidence>
<dbReference type="PRINTS" id="PR01100">
    <property type="entry name" value="SHIKIMTKNASE"/>
</dbReference>
<keyword evidence="6 11" id="KW-0547">Nucleotide-binding</keyword>
<feature type="binding site" evidence="11">
    <location>
        <position position="15"/>
    </location>
    <ligand>
        <name>Mg(2+)</name>
        <dbReference type="ChEBI" id="CHEBI:18420"/>
    </ligand>
</feature>
<evidence type="ECO:0000256" key="2">
    <source>
        <dbReference type="ARBA" id="ARBA00006997"/>
    </source>
</evidence>
<dbReference type="InterPro" id="IPR031322">
    <property type="entry name" value="Shikimate/glucono_kinase"/>
</dbReference>
<comment type="pathway">
    <text evidence="1 11">Metabolic intermediate biosynthesis; chorismate biosynthesis; chorismate from D-erythrose 4-phosphate and phosphoenolpyruvate: step 5/7.</text>
</comment>
<sequence>MRTVYLIGFMGSGKSTVGELLHRKSGISYLDTDQMVVDQYGDIASIFEKEGETQFRAYETEMLTRIPDKNYVVSTGGGIVEREENHTLMKQNGMIIHLDTSFDEITGRLGEDPTRPLWGQYDSDKYKLYIHRRNCYTTLADFTIMTDQKTPETIVTEMMAFLS</sequence>
<keyword evidence="11" id="KW-0963">Cytoplasm</keyword>
<dbReference type="EMBL" id="JBHTNH010000002">
    <property type="protein sequence ID" value="MFD1360688.1"/>
    <property type="molecule type" value="Genomic_DNA"/>
</dbReference>
<comment type="cofactor">
    <cofactor evidence="11">
        <name>Mg(2+)</name>
        <dbReference type="ChEBI" id="CHEBI:18420"/>
    </cofactor>
    <text evidence="11">Binds 1 Mg(2+) ion per subunit.</text>
</comment>
<feature type="binding site" evidence="11">
    <location>
        <position position="132"/>
    </location>
    <ligand>
        <name>substrate</name>
    </ligand>
</feature>
<keyword evidence="5 11" id="KW-0808">Transferase</keyword>
<organism evidence="12 13">
    <name type="scientific">Lentibacillus salinarum</name>
    <dbReference type="NCBI Taxonomy" id="446820"/>
    <lineage>
        <taxon>Bacteria</taxon>
        <taxon>Bacillati</taxon>
        <taxon>Bacillota</taxon>
        <taxon>Bacilli</taxon>
        <taxon>Bacillales</taxon>
        <taxon>Bacillaceae</taxon>
        <taxon>Lentibacillus</taxon>
    </lineage>
</organism>
<keyword evidence="7 11" id="KW-0418">Kinase</keyword>
<comment type="catalytic activity">
    <reaction evidence="10 11">
        <text>shikimate + ATP = 3-phosphoshikimate + ADP + H(+)</text>
        <dbReference type="Rhea" id="RHEA:13121"/>
        <dbReference type="ChEBI" id="CHEBI:15378"/>
        <dbReference type="ChEBI" id="CHEBI:30616"/>
        <dbReference type="ChEBI" id="CHEBI:36208"/>
        <dbReference type="ChEBI" id="CHEBI:145989"/>
        <dbReference type="ChEBI" id="CHEBI:456216"/>
        <dbReference type="EC" id="2.7.1.71"/>
    </reaction>
</comment>
<keyword evidence="11" id="KW-0479">Metal-binding</keyword>
<feature type="binding site" evidence="11">
    <location>
        <position position="56"/>
    </location>
    <ligand>
        <name>substrate</name>
    </ligand>
</feature>
<keyword evidence="13" id="KW-1185">Reference proteome</keyword>
<keyword evidence="4 11" id="KW-0028">Amino-acid biosynthesis</keyword>
<evidence type="ECO:0000256" key="7">
    <source>
        <dbReference type="ARBA" id="ARBA00022777"/>
    </source>
</evidence>
<evidence type="ECO:0000313" key="12">
    <source>
        <dbReference type="EMBL" id="MFD1360688.1"/>
    </source>
</evidence>
<keyword evidence="11" id="KW-0460">Magnesium</keyword>
<keyword evidence="8 11" id="KW-0067">ATP-binding</keyword>
<dbReference type="CDD" id="cd00464">
    <property type="entry name" value="SK"/>
    <property type="match status" value="1"/>
</dbReference>
<evidence type="ECO:0000256" key="1">
    <source>
        <dbReference type="ARBA" id="ARBA00004842"/>
    </source>
</evidence>
<evidence type="ECO:0000256" key="3">
    <source>
        <dbReference type="ARBA" id="ARBA00012154"/>
    </source>
</evidence>
<feature type="binding site" evidence="11">
    <location>
        <position position="115"/>
    </location>
    <ligand>
        <name>ATP</name>
        <dbReference type="ChEBI" id="CHEBI:30616"/>
    </ligand>
</feature>
<feature type="binding site" evidence="11">
    <location>
        <position position="77"/>
    </location>
    <ligand>
        <name>substrate</name>
    </ligand>
</feature>
<dbReference type="InterPro" id="IPR027417">
    <property type="entry name" value="P-loop_NTPase"/>
</dbReference>
<dbReference type="HAMAP" id="MF_00109">
    <property type="entry name" value="Shikimate_kinase"/>
    <property type="match status" value="1"/>
</dbReference>
<gene>
    <name evidence="11" type="primary">aroK</name>
    <name evidence="12" type="ORF">ACFQ4A_03215</name>
</gene>
<reference evidence="13" key="1">
    <citation type="journal article" date="2019" name="Int. J. Syst. Evol. Microbiol.">
        <title>The Global Catalogue of Microorganisms (GCM) 10K type strain sequencing project: providing services to taxonomists for standard genome sequencing and annotation.</title>
        <authorList>
            <consortium name="The Broad Institute Genomics Platform"/>
            <consortium name="The Broad Institute Genome Sequencing Center for Infectious Disease"/>
            <person name="Wu L."/>
            <person name="Ma J."/>
        </authorList>
    </citation>
    <scope>NUCLEOTIDE SEQUENCE [LARGE SCALE GENOMIC DNA]</scope>
    <source>
        <strain evidence="13">CCUG 54822</strain>
    </source>
</reference>
<evidence type="ECO:0000313" key="13">
    <source>
        <dbReference type="Proteomes" id="UP001597178"/>
    </source>
</evidence>
<evidence type="ECO:0000256" key="8">
    <source>
        <dbReference type="ARBA" id="ARBA00022840"/>
    </source>
</evidence>
<accession>A0ABW3ZS76</accession>
<feature type="binding site" evidence="11">
    <location>
        <position position="33"/>
    </location>
    <ligand>
        <name>substrate</name>
    </ligand>
</feature>
<evidence type="ECO:0000256" key="5">
    <source>
        <dbReference type="ARBA" id="ARBA00022679"/>
    </source>
</evidence>
<dbReference type="EC" id="2.7.1.71" evidence="3 11"/>
<keyword evidence="9 11" id="KW-0057">Aromatic amino acid biosynthesis</keyword>
<dbReference type="PANTHER" id="PTHR21087">
    <property type="entry name" value="SHIKIMATE KINASE"/>
    <property type="match status" value="1"/>
</dbReference>
<proteinExistence type="inferred from homology"/>
<protein>
    <recommendedName>
        <fullName evidence="3 11">Shikimate kinase</fullName>
        <shortName evidence="11">SK</shortName>
        <ecNumber evidence="3 11">2.7.1.71</ecNumber>
    </recommendedName>
</protein>
<comment type="caution">
    <text evidence="11">Lacks conserved residue(s) required for the propagation of feature annotation.</text>
</comment>
<evidence type="ECO:0000256" key="6">
    <source>
        <dbReference type="ARBA" id="ARBA00022741"/>
    </source>
</evidence>
<evidence type="ECO:0000256" key="10">
    <source>
        <dbReference type="ARBA" id="ARBA00048567"/>
    </source>
</evidence>
<comment type="subcellular location">
    <subcellularLocation>
        <location evidence="11">Cytoplasm</location>
    </subcellularLocation>
</comment>
<evidence type="ECO:0000256" key="11">
    <source>
        <dbReference type="HAMAP-Rule" id="MF_00109"/>
    </source>
</evidence>
<dbReference type="GO" id="GO:0004765">
    <property type="term" value="F:shikimate kinase activity"/>
    <property type="evidence" value="ECO:0007669"/>
    <property type="project" value="UniProtKB-EC"/>
</dbReference>
<dbReference type="InterPro" id="IPR023000">
    <property type="entry name" value="Shikimate_kinase_CS"/>
</dbReference>
<evidence type="ECO:0000256" key="9">
    <source>
        <dbReference type="ARBA" id="ARBA00023141"/>
    </source>
</evidence>
<name>A0ABW3ZS76_9BACI</name>
<comment type="caution">
    <text evidence="12">The sequence shown here is derived from an EMBL/GenBank/DDBJ whole genome shotgun (WGS) entry which is preliminary data.</text>
</comment>
<dbReference type="RefSeq" id="WP_382397485.1">
    <property type="nucleotide sequence ID" value="NZ_JBHTNH010000002.1"/>
</dbReference>
<comment type="similarity">
    <text evidence="2 11">Belongs to the shikimate kinase family.</text>
</comment>
<dbReference type="Proteomes" id="UP001597178">
    <property type="component" value="Unassembled WGS sequence"/>
</dbReference>
<feature type="binding site" evidence="11">
    <location>
        <begin position="11"/>
        <end position="16"/>
    </location>
    <ligand>
        <name>ATP</name>
        <dbReference type="ChEBI" id="CHEBI:30616"/>
    </ligand>
</feature>
<dbReference type="Gene3D" id="3.40.50.300">
    <property type="entry name" value="P-loop containing nucleotide triphosphate hydrolases"/>
    <property type="match status" value="1"/>
</dbReference>
<dbReference type="SUPFAM" id="SSF52540">
    <property type="entry name" value="P-loop containing nucleoside triphosphate hydrolases"/>
    <property type="match status" value="1"/>
</dbReference>